<accession>A0A7M7J893</accession>
<evidence type="ECO:0000256" key="1">
    <source>
        <dbReference type="ARBA" id="ARBA00004141"/>
    </source>
</evidence>
<comment type="subcellular location">
    <subcellularLocation>
        <location evidence="1">Membrane</location>
        <topology evidence="1">Multi-pass membrane protein</topology>
    </subcellularLocation>
</comment>
<proteinExistence type="inferred from homology"/>
<name>A0A7M7J893_VARDE</name>
<evidence type="ECO:0000313" key="8">
    <source>
        <dbReference type="Proteomes" id="UP000594260"/>
    </source>
</evidence>
<keyword evidence="8" id="KW-1185">Reference proteome</keyword>
<feature type="transmembrane region" description="Helical" evidence="6">
    <location>
        <begin position="93"/>
        <end position="112"/>
    </location>
</feature>
<comment type="similarity">
    <text evidence="2">Belongs to the UPF0220 family.</text>
</comment>
<dbReference type="InterPro" id="IPR007919">
    <property type="entry name" value="UPF0220"/>
</dbReference>
<dbReference type="RefSeq" id="XP_022645889.1">
    <property type="nucleotide sequence ID" value="XM_022790154.1"/>
</dbReference>
<dbReference type="AlphaFoldDB" id="A0A7M7J893"/>
<keyword evidence="5 6" id="KW-0472">Membrane</keyword>
<dbReference type="Pfam" id="PF05255">
    <property type="entry name" value="UPF0220"/>
    <property type="match status" value="1"/>
</dbReference>
<reference evidence="7" key="1">
    <citation type="submission" date="2021-01" db="UniProtKB">
        <authorList>
            <consortium name="EnsemblMetazoa"/>
        </authorList>
    </citation>
    <scope>IDENTIFICATION</scope>
</reference>
<organism evidence="7 8">
    <name type="scientific">Varroa destructor</name>
    <name type="common">Honeybee mite</name>
    <dbReference type="NCBI Taxonomy" id="109461"/>
    <lineage>
        <taxon>Eukaryota</taxon>
        <taxon>Metazoa</taxon>
        <taxon>Ecdysozoa</taxon>
        <taxon>Arthropoda</taxon>
        <taxon>Chelicerata</taxon>
        <taxon>Arachnida</taxon>
        <taxon>Acari</taxon>
        <taxon>Parasitiformes</taxon>
        <taxon>Mesostigmata</taxon>
        <taxon>Gamasina</taxon>
        <taxon>Dermanyssoidea</taxon>
        <taxon>Varroidae</taxon>
        <taxon>Varroa</taxon>
    </lineage>
</organism>
<evidence type="ECO:0000256" key="4">
    <source>
        <dbReference type="ARBA" id="ARBA00022989"/>
    </source>
</evidence>
<feature type="transmembrane region" description="Helical" evidence="6">
    <location>
        <begin position="118"/>
        <end position="139"/>
    </location>
</feature>
<dbReference type="EnsemblMetazoa" id="XM_022790154">
    <property type="protein sequence ID" value="XP_022645889"/>
    <property type="gene ID" value="LOC111243885"/>
</dbReference>
<evidence type="ECO:0000256" key="6">
    <source>
        <dbReference type="SAM" id="Phobius"/>
    </source>
</evidence>
<dbReference type="GeneID" id="111243885"/>
<evidence type="ECO:0000313" key="7">
    <source>
        <dbReference type="EnsemblMetazoa" id="XP_022645889"/>
    </source>
</evidence>
<evidence type="ECO:0000256" key="3">
    <source>
        <dbReference type="ARBA" id="ARBA00022692"/>
    </source>
</evidence>
<evidence type="ECO:0000256" key="2">
    <source>
        <dbReference type="ARBA" id="ARBA00005335"/>
    </source>
</evidence>
<dbReference type="Proteomes" id="UP000594260">
    <property type="component" value="Unplaced"/>
</dbReference>
<evidence type="ECO:0000256" key="5">
    <source>
        <dbReference type="ARBA" id="ARBA00023136"/>
    </source>
</evidence>
<keyword evidence="3 6" id="KW-0812">Transmembrane</keyword>
<sequence length="151" mass="16417">MGAIRTPLTPHVRKAPVKEQAAATNHGHHCYDSMSTQLLPLLALSKVYVTDLDVEGVIPLDTLLGSELLWKESSFQGERVFTNGVCGPAGARVWLFIGFVLGFAALLGSSWILVATNFYSTSLSVFLQNAFIFASSMAFKFGRKESDSWGS</sequence>
<dbReference type="PANTHER" id="PTHR13180">
    <property type="entry name" value="SMALL MEMBRANE PROTEIN-RELATED"/>
    <property type="match status" value="1"/>
</dbReference>
<keyword evidence="4 6" id="KW-1133">Transmembrane helix</keyword>
<protein>
    <submittedName>
        <fullName evidence="7">Uncharacterized protein</fullName>
    </submittedName>
</protein>
<dbReference type="GO" id="GO:0016020">
    <property type="term" value="C:membrane"/>
    <property type="evidence" value="ECO:0007669"/>
    <property type="project" value="UniProtKB-SubCell"/>
</dbReference>